<feature type="transmembrane region" description="Helical" evidence="11">
    <location>
        <begin position="524"/>
        <end position="543"/>
    </location>
</feature>
<feature type="compositionally biased region" description="Gly residues" evidence="10">
    <location>
        <begin position="269"/>
        <end position="290"/>
    </location>
</feature>
<dbReference type="GO" id="GO:0007187">
    <property type="term" value="P:G protein-coupled receptor signaling pathway, coupled to cyclic nucleotide second messenger"/>
    <property type="evidence" value="ECO:0007669"/>
    <property type="project" value="TreeGrafter"/>
</dbReference>
<evidence type="ECO:0000256" key="9">
    <source>
        <dbReference type="RuleBase" id="RU000688"/>
    </source>
</evidence>
<evidence type="ECO:0000313" key="14">
    <source>
        <dbReference type="WBParaSite" id="maker-uti_cns_0046219-snap-gene-0.8-mRNA-1"/>
    </source>
</evidence>
<dbReference type="GO" id="GO:0004993">
    <property type="term" value="F:G protein-coupled serotonin receptor activity"/>
    <property type="evidence" value="ECO:0007669"/>
    <property type="project" value="TreeGrafter"/>
</dbReference>
<dbReference type="AlphaFoldDB" id="A0A1I8J8A6"/>
<keyword evidence="8 9" id="KW-0807">Transducer</keyword>
<dbReference type="PROSITE" id="PS50262">
    <property type="entry name" value="G_PROTEIN_RECEP_F1_2"/>
    <property type="match status" value="1"/>
</dbReference>
<dbReference type="Pfam" id="PF00001">
    <property type="entry name" value="7tm_1"/>
    <property type="match status" value="1"/>
</dbReference>
<dbReference type="Proteomes" id="UP000095280">
    <property type="component" value="Unplaced"/>
</dbReference>
<keyword evidence="6 11" id="KW-0472">Membrane</keyword>
<evidence type="ECO:0000256" key="1">
    <source>
        <dbReference type="ARBA" id="ARBA00004651"/>
    </source>
</evidence>
<evidence type="ECO:0000256" key="2">
    <source>
        <dbReference type="ARBA" id="ARBA00022475"/>
    </source>
</evidence>
<feature type="compositionally biased region" description="Low complexity" evidence="10">
    <location>
        <begin position="379"/>
        <end position="391"/>
    </location>
</feature>
<dbReference type="GO" id="GO:0045202">
    <property type="term" value="C:synapse"/>
    <property type="evidence" value="ECO:0007669"/>
    <property type="project" value="TreeGrafter"/>
</dbReference>
<dbReference type="SMART" id="SM01381">
    <property type="entry name" value="7TM_GPCR_Srsx"/>
    <property type="match status" value="1"/>
</dbReference>
<dbReference type="PRINTS" id="PR00243">
    <property type="entry name" value="MUSCARINICR"/>
</dbReference>
<feature type="transmembrane region" description="Helical" evidence="11">
    <location>
        <begin position="484"/>
        <end position="504"/>
    </location>
</feature>
<dbReference type="GO" id="GO:0005886">
    <property type="term" value="C:plasma membrane"/>
    <property type="evidence" value="ECO:0007669"/>
    <property type="project" value="UniProtKB-SubCell"/>
</dbReference>
<evidence type="ECO:0000256" key="3">
    <source>
        <dbReference type="ARBA" id="ARBA00022692"/>
    </source>
</evidence>
<feature type="transmembrane region" description="Helical" evidence="11">
    <location>
        <begin position="218"/>
        <end position="242"/>
    </location>
</feature>
<dbReference type="PANTHER" id="PTHR24247">
    <property type="entry name" value="5-HYDROXYTRYPTAMINE RECEPTOR"/>
    <property type="match status" value="1"/>
</dbReference>
<evidence type="ECO:0000256" key="8">
    <source>
        <dbReference type="ARBA" id="ARBA00023224"/>
    </source>
</evidence>
<dbReference type="GO" id="GO:0016907">
    <property type="term" value="F:G protein-coupled acetylcholine receptor activity"/>
    <property type="evidence" value="ECO:0007669"/>
    <property type="project" value="InterPro"/>
</dbReference>
<feature type="transmembrane region" description="Helical" evidence="11">
    <location>
        <begin position="132"/>
        <end position="153"/>
    </location>
</feature>
<accession>A0A1I8J8A6</accession>
<keyword evidence="7 9" id="KW-0675">Receptor</keyword>
<dbReference type="PROSITE" id="PS00237">
    <property type="entry name" value="G_PROTEIN_RECEP_F1_1"/>
    <property type="match status" value="1"/>
</dbReference>
<protein>
    <submittedName>
        <fullName evidence="14">G_PROTEIN_RECEP_F1_2 domain-containing protein</fullName>
    </submittedName>
</protein>
<dbReference type="PRINTS" id="PR00237">
    <property type="entry name" value="GPCRRHODOPSN"/>
</dbReference>
<feature type="domain" description="G-protein coupled receptors family 1 profile" evidence="12">
    <location>
        <begin position="74"/>
        <end position="540"/>
    </location>
</feature>
<evidence type="ECO:0000256" key="6">
    <source>
        <dbReference type="ARBA" id="ARBA00023136"/>
    </source>
</evidence>
<keyword evidence="13" id="KW-1185">Reference proteome</keyword>
<keyword evidence="4 11" id="KW-1133">Transmembrane helix</keyword>
<evidence type="ECO:0000256" key="5">
    <source>
        <dbReference type="ARBA" id="ARBA00023040"/>
    </source>
</evidence>
<comment type="similarity">
    <text evidence="9">Belongs to the G-protein coupled receptor 1 family.</text>
</comment>
<dbReference type="InterPro" id="IPR000995">
    <property type="entry name" value="Musac_Ach_rcpt"/>
</dbReference>
<feature type="transmembrane region" description="Helical" evidence="11">
    <location>
        <begin position="58"/>
        <end position="84"/>
    </location>
</feature>
<dbReference type="GO" id="GO:0030425">
    <property type="term" value="C:dendrite"/>
    <property type="evidence" value="ECO:0007669"/>
    <property type="project" value="TreeGrafter"/>
</dbReference>
<evidence type="ECO:0000256" key="7">
    <source>
        <dbReference type="ARBA" id="ARBA00023170"/>
    </source>
</evidence>
<feature type="transmembrane region" description="Helical" evidence="11">
    <location>
        <begin position="96"/>
        <end position="120"/>
    </location>
</feature>
<dbReference type="SUPFAM" id="SSF81321">
    <property type="entry name" value="Family A G protein-coupled receptor-like"/>
    <property type="match status" value="1"/>
</dbReference>
<organism evidence="13 14">
    <name type="scientific">Macrostomum lignano</name>
    <dbReference type="NCBI Taxonomy" id="282301"/>
    <lineage>
        <taxon>Eukaryota</taxon>
        <taxon>Metazoa</taxon>
        <taxon>Spiralia</taxon>
        <taxon>Lophotrochozoa</taxon>
        <taxon>Platyhelminthes</taxon>
        <taxon>Rhabditophora</taxon>
        <taxon>Macrostomorpha</taxon>
        <taxon>Macrostomida</taxon>
        <taxon>Macrostomidae</taxon>
        <taxon>Macrostomum</taxon>
    </lineage>
</organism>
<dbReference type="Gene3D" id="1.20.1070.10">
    <property type="entry name" value="Rhodopsin 7-helix transmembrane proteins"/>
    <property type="match status" value="2"/>
</dbReference>
<feature type="compositionally biased region" description="Gly residues" evidence="10">
    <location>
        <begin position="304"/>
        <end position="315"/>
    </location>
</feature>
<keyword evidence="2" id="KW-1003">Cell membrane</keyword>
<dbReference type="WBParaSite" id="maker-uti_cns_0046219-snap-gene-0.8-mRNA-1">
    <property type="protein sequence ID" value="maker-uti_cns_0046219-snap-gene-0.8-mRNA-1"/>
    <property type="gene ID" value="maker-uti_cns_0046219-snap-gene-0.8"/>
</dbReference>
<proteinExistence type="inferred from homology"/>
<sequence>MTAQLAKLAIDLAFSEAATTATTMTTTATIMSTTMANNTTIASPGAAREPDYSPPVMVLLGLLASIASFVTVVGNLLVVTAFFVERQLRSATNYFIASLAITDLLIGMFSMNLYTLYLLLGQWPLGRIVCDLWLSLDYTACLTSQYTVFCITVDRFCSVKIPAKYRKWRTERKVQVMVAATWVLPALLFVPPIFAWPYVASSQRNDNECFAEFSEDPVYNTVLTICYFWVTLAVMIGLYIGIYRVALQLARKSEAKRQKVNNLINLSSTGGGGAGGNGGRGGGGGAGGAAGRPAASESAATSGATGGHAGVGGGDVGDDGGPHDPLMPSNRKAALLPKRWWRQQLNSGEREGGRGGSSPVWKRRTSFQRSSDCRRNSETTKTTAAATPTATTEDAFLTDRIVTSVVELPASGNSCELTILDQTDEEAPRARTSASRRVAAVSQVTRYLRDATRRIRRQVGSRAAGKTLKLAKKQSRTENRARKALKTISLILGAFVACWTPYHVFILIRSICKGTCLNPHLYNLGYWLCYMNSPINPFCYALANAQFKKTFLRIFRLDLR</sequence>
<dbReference type="PANTHER" id="PTHR24247:SF191">
    <property type="entry name" value="MUSCARINIC ACETYLCHOLINE RECEPTOR, B-TYPE, ISOFORM A"/>
    <property type="match status" value="1"/>
</dbReference>
<feature type="compositionally biased region" description="Low complexity" evidence="10">
    <location>
        <begin position="291"/>
        <end position="303"/>
    </location>
</feature>
<reference evidence="14" key="1">
    <citation type="submission" date="2016-11" db="UniProtKB">
        <authorList>
            <consortium name="WormBaseParasite"/>
        </authorList>
    </citation>
    <scope>IDENTIFICATION</scope>
</reference>
<name>A0A1I8J8A6_9PLAT</name>
<evidence type="ECO:0000256" key="4">
    <source>
        <dbReference type="ARBA" id="ARBA00022989"/>
    </source>
</evidence>
<dbReference type="InterPro" id="IPR000276">
    <property type="entry name" value="GPCR_Rhodpsn"/>
</dbReference>
<feature type="region of interest" description="Disordered" evidence="10">
    <location>
        <begin position="266"/>
        <end position="391"/>
    </location>
</feature>
<evidence type="ECO:0000256" key="10">
    <source>
        <dbReference type="SAM" id="MobiDB-lite"/>
    </source>
</evidence>
<dbReference type="InterPro" id="IPR017452">
    <property type="entry name" value="GPCR_Rhodpsn_7TM"/>
</dbReference>
<keyword evidence="3 9" id="KW-0812">Transmembrane</keyword>
<evidence type="ECO:0000259" key="12">
    <source>
        <dbReference type="PROSITE" id="PS50262"/>
    </source>
</evidence>
<evidence type="ECO:0000256" key="11">
    <source>
        <dbReference type="SAM" id="Phobius"/>
    </source>
</evidence>
<evidence type="ECO:0000313" key="13">
    <source>
        <dbReference type="Proteomes" id="UP000095280"/>
    </source>
</evidence>
<dbReference type="GO" id="GO:0007197">
    <property type="term" value="P:adenylate cyclase-inhibiting G protein-coupled acetylcholine receptor signaling pathway"/>
    <property type="evidence" value="ECO:0007669"/>
    <property type="project" value="TreeGrafter"/>
</dbReference>
<keyword evidence="5 9" id="KW-0297">G-protein coupled receptor</keyword>
<feature type="transmembrane region" description="Helical" evidence="11">
    <location>
        <begin position="174"/>
        <end position="198"/>
    </location>
</feature>
<comment type="subcellular location">
    <subcellularLocation>
        <location evidence="1">Cell membrane</location>
        <topology evidence="1">Multi-pass membrane protein</topology>
    </subcellularLocation>
</comment>